<dbReference type="Proteomes" id="UP000657918">
    <property type="component" value="Chromosome 4"/>
</dbReference>
<protein>
    <submittedName>
        <fullName evidence="1">Uncharacterized protein</fullName>
    </submittedName>
</protein>
<sequence length="121" mass="13928">MEIDNHTLSRPINQKDWEGIQQLQHHLPVQEIEKELFLVPQRLRKFLMPAPSLFSPLLTKQYVMLMRCDSSERVSRKHNNNNSNGSIHEIERTGDCLPDGIVASLFLVAMTNNKLSSMKTT</sequence>
<dbReference type="AlphaFoldDB" id="A0A835KA37"/>
<keyword evidence="2" id="KW-1185">Reference proteome</keyword>
<gene>
    <name evidence="1" type="ORF">SADUNF_Sadunf04G0151100</name>
</gene>
<evidence type="ECO:0000313" key="1">
    <source>
        <dbReference type="EMBL" id="KAF9684753.1"/>
    </source>
</evidence>
<name>A0A835KA37_9ROSI</name>
<dbReference type="EMBL" id="JADGMS010000004">
    <property type="protein sequence ID" value="KAF9684753.1"/>
    <property type="molecule type" value="Genomic_DNA"/>
</dbReference>
<reference evidence="1 2" key="1">
    <citation type="submission" date="2020-10" db="EMBL/GenBank/DDBJ databases">
        <title>Plant Genome Project.</title>
        <authorList>
            <person name="Zhang R.-G."/>
        </authorList>
    </citation>
    <scope>NUCLEOTIDE SEQUENCE [LARGE SCALE GENOMIC DNA]</scope>
    <source>
        <strain evidence="1">FAFU-HL-1</strain>
        <tissue evidence="1">Leaf</tissue>
    </source>
</reference>
<evidence type="ECO:0000313" key="2">
    <source>
        <dbReference type="Proteomes" id="UP000657918"/>
    </source>
</evidence>
<accession>A0A835KA37</accession>
<organism evidence="1 2">
    <name type="scientific">Salix dunnii</name>
    <dbReference type="NCBI Taxonomy" id="1413687"/>
    <lineage>
        <taxon>Eukaryota</taxon>
        <taxon>Viridiplantae</taxon>
        <taxon>Streptophyta</taxon>
        <taxon>Embryophyta</taxon>
        <taxon>Tracheophyta</taxon>
        <taxon>Spermatophyta</taxon>
        <taxon>Magnoliopsida</taxon>
        <taxon>eudicotyledons</taxon>
        <taxon>Gunneridae</taxon>
        <taxon>Pentapetalae</taxon>
        <taxon>rosids</taxon>
        <taxon>fabids</taxon>
        <taxon>Malpighiales</taxon>
        <taxon>Salicaceae</taxon>
        <taxon>Saliceae</taxon>
        <taxon>Salix</taxon>
    </lineage>
</organism>
<proteinExistence type="predicted"/>
<comment type="caution">
    <text evidence="1">The sequence shown here is derived from an EMBL/GenBank/DDBJ whole genome shotgun (WGS) entry which is preliminary data.</text>
</comment>